<evidence type="ECO:0000256" key="12">
    <source>
        <dbReference type="ARBA" id="ARBA00022871"/>
    </source>
</evidence>
<keyword evidence="8" id="KW-0221">Differentiation</keyword>
<dbReference type="PROSITE" id="PS50304">
    <property type="entry name" value="TUDOR"/>
    <property type="match status" value="1"/>
</dbReference>
<evidence type="ECO:0000256" key="9">
    <source>
        <dbReference type="ARBA" id="ARBA00022801"/>
    </source>
</evidence>
<comment type="catalytic activity">
    <reaction evidence="15">
        <text>ATP + H2O = ADP + phosphate + H(+)</text>
        <dbReference type="Rhea" id="RHEA:13065"/>
        <dbReference type="ChEBI" id="CHEBI:15377"/>
        <dbReference type="ChEBI" id="CHEBI:15378"/>
        <dbReference type="ChEBI" id="CHEBI:30616"/>
        <dbReference type="ChEBI" id="CHEBI:43474"/>
        <dbReference type="ChEBI" id="CHEBI:456216"/>
        <dbReference type="EC" id="3.6.4.13"/>
    </reaction>
</comment>
<dbReference type="InterPro" id="IPR035437">
    <property type="entry name" value="SNase_OB-fold_sf"/>
</dbReference>
<comment type="similarity">
    <text evidence="2">Belongs to the DEAD box helicase family. DEAH subfamily.</text>
</comment>
<dbReference type="Pfam" id="PF00567">
    <property type="entry name" value="TUDOR"/>
    <property type="match status" value="1"/>
</dbReference>
<keyword evidence="14" id="KW-0469">Meiosis</keyword>
<evidence type="ECO:0000259" key="18">
    <source>
        <dbReference type="PROSITE" id="PS51194"/>
    </source>
</evidence>
<dbReference type="PANTHER" id="PTHR18934:SF113">
    <property type="entry name" value="ATP-DEPENDENT RNA HELICASE TDRD9"/>
    <property type="match status" value="1"/>
</dbReference>
<dbReference type="SMART" id="SM00333">
    <property type="entry name" value="TUDOR"/>
    <property type="match status" value="1"/>
</dbReference>
<dbReference type="Pfam" id="PF00271">
    <property type="entry name" value="Helicase_C"/>
    <property type="match status" value="1"/>
</dbReference>
<feature type="domain" description="Helicase C-terminal" evidence="18">
    <location>
        <begin position="361"/>
        <end position="531"/>
    </location>
</feature>
<reference evidence="19 20" key="1">
    <citation type="journal article" date="2022" name="Allergy">
        <title>Genome assembly and annotation of Periplaneta americana reveal a comprehensive cockroach allergen profile.</title>
        <authorList>
            <person name="Wang L."/>
            <person name="Xiong Q."/>
            <person name="Saelim N."/>
            <person name="Wang L."/>
            <person name="Nong W."/>
            <person name="Wan A.T."/>
            <person name="Shi M."/>
            <person name="Liu X."/>
            <person name="Cao Q."/>
            <person name="Hui J.H.L."/>
            <person name="Sookrung N."/>
            <person name="Leung T.F."/>
            <person name="Tungtrongchitr A."/>
            <person name="Tsui S.K.W."/>
        </authorList>
    </citation>
    <scope>NUCLEOTIDE SEQUENCE [LARGE SCALE GENOMIC DNA]</scope>
    <source>
        <strain evidence="19">PWHHKU_190912</strain>
    </source>
</reference>
<feature type="domain" description="Tudor" evidence="16">
    <location>
        <begin position="948"/>
        <end position="1014"/>
    </location>
</feature>
<dbReference type="Gene3D" id="2.30.30.140">
    <property type="match status" value="1"/>
</dbReference>
<evidence type="ECO:0000259" key="17">
    <source>
        <dbReference type="PROSITE" id="PS51192"/>
    </source>
</evidence>
<sequence length="1205" mass="137078">MDLLEFFDMSKKFERVIVPGSQTQGHVNTTNEDMFYDPFDFKKPVKGKDYAKEYQLKEEAEFAESMRNDYNGADGATAGAGSYSMSAIEELTSFGTSPNMEDLSHEELTSVYKNYSFSHHTQNSLPINAYKQKIVSRVETNQVTVIQGVTGCGKTTQVPQFILDSCYERDAPCNIIITQPRRIAAITVAKRVSEERQWRLGTVVGYQIGLNNTTSPDTRLTFCTTGVLLQKFINKKHMNDYTHVILDEVHERNQDMDFALLIVRKLLRTNSRGVKVILMSATFNVQRFSEYFSYPVLNKLEPAQIIDLDKSHGQKTTYTISKYYLCQLSVLGLLPEIREDDPGISELAYQIAVNLIKEFDGLEQRGNKTRKGAVLVFLPGIYEIEELYNLLNNAAEVHKLKWWIRPLHSTITTEEQEAVFKLPPAGYRKIILSTNIAESSITVPDIVYVVDFCLSKQIICDTNTNFTSLQVCWASKANCTQRAGRSGRVAEGRVYRLVPRAFYEKVLEDEATPEILRCPLDRLVLQAKLFDMGEPKALLALALDPPDLTNLENTVLMLKEAGALLVDRHGVPNAYDGDITFMGRVMAKLPVDIHIAKLIILGHIFSVLEECVIMGAAMSLKSVFSTPFQERLAAYNSKLTWADSSCSDCISFLNAYKVWYSNHQNGFFSRSAGGGEKTWARRYYIQLKTMREVNVLVQDLTQRLKKLGIETTTGYGRVIWSDLEKPLVLKVVIAGAFYPNYFVRGAQGGQIDEREAVKLLVGRDPFNTVFFQNMPLNQPGELYVKTIKNYLKDCADEMKVSFDGTSKVYVQFGRSYSKEVDERRFRSEIPGRVSMSVYRAVKLRQLKIPCTLHLLPIDEAVKRAEQLGLFANKDKPFMGEKPQRQLSSTINPNLPSIDVSYIQLQTSHVIDPGHFWAQNADVGSAQQQLWLFKYLNENPEKLKELTDPPQVGKIYAAPYTEGAQTNYYRARIESIHPKKNKENVVQVSLFIDYGNMEAVKPSELRDFEPDEEGKCEILDLPPQAFECILSEIQPSLISNPRGLWTDEAYCEFNRLVHNKTLYGKVYSVVSGIVSLELIKQNHNDNRQININHWLIEKGYAQRADESYLSKVNHDLRQLQSEMEPEARRVHEELQLYETEFGREADPEPPSKKDCRAQVTLRGPNSPLEMKLYNLTRVGVSRSVMIEWNSVNSVLLDSEPQDPHDR</sequence>
<dbReference type="InterPro" id="IPR002999">
    <property type="entry name" value="Tudor"/>
</dbReference>
<evidence type="ECO:0000256" key="3">
    <source>
        <dbReference type="ARBA" id="ARBA00012552"/>
    </source>
</evidence>
<dbReference type="SMART" id="SM00490">
    <property type="entry name" value="HELICc"/>
    <property type="match status" value="1"/>
</dbReference>
<gene>
    <name evidence="19" type="ORF">ANN_18450</name>
</gene>
<dbReference type="Pfam" id="PF00270">
    <property type="entry name" value="DEAD"/>
    <property type="match status" value="1"/>
</dbReference>
<dbReference type="CDD" id="cd18791">
    <property type="entry name" value="SF2_C_RHA"/>
    <property type="match status" value="1"/>
</dbReference>
<evidence type="ECO:0000256" key="2">
    <source>
        <dbReference type="ARBA" id="ARBA00008792"/>
    </source>
</evidence>
<keyword evidence="13" id="KW-0943">RNA-mediated gene silencing</keyword>
<evidence type="ECO:0000256" key="15">
    <source>
        <dbReference type="ARBA" id="ARBA00047984"/>
    </source>
</evidence>
<dbReference type="PROSITE" id="PS51192">
    <property type="entry name" value="HELICASE_ATP_BIND_1"/>
    <property type="match status" value="1"/>
</dbReference>
<evidence type="ECO:0000256" key="8">
    <source>
        <dbReference type="ARBA" id="ARBA00022782"/>
    </source>
</evidence>
<evidence type="ECO:0000259" key="16">
    <source>
        <dbReference type="PROSITE" id="PS50304"/>
    </source>
</evidence>
<evidence type="ECO:0000256" key="10">
    <source>
        <dbReference type="ARBA" id="ARBA00022806"/>
    </source>
</evidence>
<dbReference type="Proteomes" id="UP001148838">
    <property type="component" value="Unassembled WGS sequence"/>
</dbReference>
<keyword evidence="20" id="KW-1185">Reference proteome</keyword>
<feature type="domain" description="Helicase ATP-binding" evidence="17">
    <location>
        <begin position="135"/>
        <end position="301"/>
    </location>
</feature>
<name>A0ABQ8SQ13_PERAM</name>
<dbReference type="SMART" id="SM00487">
    <property type="entry name" value="DEXDc"/>
    <property type="match status" value="1"/>
</dbReference>
<accession>A0ABQ8SQ13</accession>
<evidence type="ECO:0000256" key="11">
    <source>
        <dbReference type="ARBA" id="ARBA00022840"/>
    </source>
</evidence>
<keyword evidence="10" id="KW-0347">Helicase</keyword>
<dbReference type="EC" id="3.6.4.13" evidence="3"/>
<keyword evidence="7" id="KW-0547">Nucleotide-binding</keyword>
<comment type="subcellular location">
    <subcellularLocation>
        <location evidence="1">Cytoplasm</location>
    </subcellularLocation>
</comment>
<evidence type="ECO:0000256" key="4">
    <source>
        <dbReference type="ARBA" id="ARBA00013352"/>
    </source>
</evidence>
<comment type="caution">
    <text evidence="19">The sequence shown here is derived from an EMBL/GenBank/DDBJ whole genome shotgun (WGS) entry which is preliminary data.</text>
</comment>
<evidence type="ECO:0000256" key="14">
    <source>
        <dbReference type="ARBA" id="ARBA00023254"/>
    </source>
</evidence>
<dbReference type="SUPFAM" id="SSF52540">
    <property type="entry name" value="P-loop containing nucleoside triphosphate hydrolases"/>
    <property type="match status" value="1"/>
</dbReference>
<organism evidence="19 20">
    <name type="scientific">Periplaneta americana</name>
    <name type="common">American cockroach</name>
    <name type="synonym">Blatta americana</name>
    <dbReference type="NCBI Taxonomy" id="6978"/>
    <lineage>
        <taxon>Eukaryota</taxon>
        <taxon>Metazoa</taxon>
        <taxon>Ecdysozoa</taxon>
        <taxon>Arthropoda</taxon>
        <taxon>Hexapoda</taxon>
        <taxon>Insecta</taxon>
        <taxon>Pterygota</taxon>
        <taxon>Neoptera</taxon>
        <taxon>Polyneoptera</taxon>
        <taxon>Dictyoptera</taxon>
        <taxon>Blattodea</taxon>
        <taxon>Blattoidea</taxon>
        <taxon>Blattidae</taxon>
        <taxon>Blattinae</taxon>
        <taxon>Periplaneta</taxon>
    </lineage>
</organism>
<dbReference type="InterPro" id="IPR001650">
    <property type="entry name" value="Helicase_C-like"/>
</dbReference>
<dbReference type="PROSITE" id="PS51194">
    <property type="entry name" value="HELICASE_CTER"/>
    <property type="match status" value="1"/>
</dbReference>
<dbReference type="Gene3D" id="3.40.50.300">
    <property type="entry name" value="P-loop containing nucleotide triphosphate hydrolases"/>
    <property type="match status" value="2"/>
</dbReference>
<evidence type="ECO:0000256" key="1">
    <source>
        <dbReference type="ARBA" id="ARBA00004496"/>
    </source>
</evidence>
<evidence type="ECO:0000256" key="7">
    <source>
        <dbReference type="ARBA" id="ARBA00022741"/>
    </source>
</evidence>
<keyword evidence="12" id="KW-0744">Spermatogenesis</keyword>
<proteinExistence type="inferred from homology"/>
<dbReference type="SUPFAM" id="SSF63748">
    <property type="entry name" value="Tudor/PWWP/MBT"/>
    <property type="match status" value="1"/>
</dbReference>
<keyword evidence="9" id="KW-0378">Hydrolase</keyword>
<dbReference type="Gene3D" id="2.40.50.90">
    <property type="match status" value="1"/>
</dbReference>
<dbReference type="Gene3D" id="1.20.120.1080">
    <property type="match status" value="1"/>
</dbReference>
<dbReference type="InterPro" id="IPR027417">
    <property type="entry name" value="P-loop_NTPase"/>
</dbReference>
<dbReference type="InterPro" id="IPR014001">
    <property type="entry name" value="Helicase_ATP-bd"/>
</dbReference>
<dbReference type="SMART" id="SM00847">
    <property type="entry name" value="HA2"/>
    <property type="match status" value="1"/>
</dbReference>
<evidence type="ECO:0000256" key="6">
    <source>
        <dbReference type="ARBA" id="ARBA00022490"/>
    </source>
</evidence>
<evidence type="ECO:0000313" key="20">
    <source>
        <dbReference type="Proteomes" id="UP001148838"/>
    </source>
</evidence>
<keyword evidence="11" id="KW-0067">ATP-binding</keyword>
<evidence type="ECO:0000256" key="5">
    <source>
        <dbReference type="ARBA" id="ARBA00022473"/>
    </source>
</evidence>
<dbReference type="InterPro" id="IPR011545">
    <property type="entry name" value="DEAD/DEAH_box_helicase_dom"/>
</dbReference>
<keyword evidence="5" id="KW-0217">Developmental protein</keyword>
<keyword evidence="6" id="KW-0963">Cytoplasm</keyword>
<evidence type="ECO:0000313" key="19">
    <source>
        <dbReference type="EMBL" id="KAJ4435831.1"/>
    </source>
</evidence>
<dbReference type="InterPro" id="IPR007502">
    <property type="entry name" value="Helicase-assoc_dom"/>
</dbReference>
<protein>
    <recommendedName>
        <fullName evidence="4">Probable ATP-dependent RNA helicase spindle-E</fullName>
        <ecNumber evidence="3">3.6.4.13</ecNumber>
    </recommendedName>
</protein>
<dbReference type="EMBL" id="JAJSOF020000023">
    <property type="protein sequence ID" value="KAJ4435831.1"/>
    <property type="molecule type" value="Genomic_DNA"/>
</dbReference>
<dbReference type="PANTHER" id="PTHR18934">
    <property type="entry name" value="ATP-DEPENDENT RNA HELICASE"/>
    <property type="match status" value="1"/>
</dbReference>
<evidence type="ECO:0000256" key="13">
    <source>
        <dbReference type="ARBA" id="ARBA00023158"/>
    </source>
</evidence>